<dbReference type="InterPro" id="IPR045878">
    <property type="entry name" value="GG1/2"/>
</dbReference>
<organism evidence="8 9">
    <name type="scientific">Handroanthus impetiginosus</name>
    <dbReference type="NCBI Taxonomy" id="429701"/>
    <lineage>
        <taxon>Eukaryota</taxon>
        <taxon>Viridiplantae</taxon>
        <taxon>Streptophyta</taxon>
        <taxon>Embryophyta</taxon>
        <taxon>Tracheophyta</taxon>
        <taxon>Spermatophyta</taxon>
        <taxon>Magnoliopsida</taxon>
        <taxon>eudicotyledons</taxon>
        <taxon>Gunneridae</taxon>
        <taxon>Pentapetalae</taxon>
        <taxon>asterids</taxon>
        <taxon>lamiids</taxon>
        <taxon>Lamiales</taxon>
        <taxon>Bignoniaceae</taxon>
        <taxon>Crescentiina</taxon>
        <taxon>Tabebuia alliance</taxon>
        <taxon>Handroanthus</taxon>
    </lineage>
</organism>
<keyword evidence="2" id="KW-1003">Cell membrane</keyword>
<gene>
    <name evidence="8" type="ORF">CDL12_12036</name>
</gene>
<comment type="subcellular location">
    <subcellularLocation>
        <location evidence="1">Cell membrane</location>
    </subcellularLocation>
</comment>
<evidence type="ECO:0000256" key="3">
    <source>
        <dbReference type="ARBA" id="ARBA00023054"/>
    </source>
</evidence>
<dbReference type="InterPro" id="IPR015898">
    <property type="entry name" value="G-protein_gamma-like_dom"/>
</dbReference>
<dbReference type="Pfam" id="PF00631">
    <property type="entry name" value="G-gamma"/>
    <property type="match status" value="1"/>
</dbReference>
<feature type="region of interest" description="Disordered" evidence="6">
    <location>
        <begin position="1"/>
        <end position="37"/>
    </location>
</feature>
<keyword evidence="3" id="KW-0175">Coiled coil</keyword>
<dbReference type="AlphaFoldDB" id="A0A2G9HCQ3"/>
<sequence>MEQAPPCAAERPNNHNPSPSSSSMPSSQGSANMASGLMGKHRMAAAISHLNQQIQMIQDELDELETIGGVSTVCPDLISSIESVPDALLPVTRGPAEVGWEKWFQGGQSSRGRRRWI</sequence>
<feature type="compositionally biased region" description="Low complexity" evidence="6">
    <location>
        <begin position="14"/>
        <end position="32"/>
    </location>
</feature>
<dbReference type="GO" id="GO:0007186">
    <property type="term" value="P:G protein-coupled receptor signaling pathway"/>
    <property type="evidence" value="ECO:0007669"/>
    <property type="project" value="InterPro"/>
</dbReference>
<evidence type="ECO:0000313" key="8">
    <source>
        <dbReference type="EMBL" id="PIN15315.1"/>
    </source>
</evidence>
<dbReference type="OrthoDB" id="776094at2759"/>
<evidence type="ECO:0000259" key="7">
    <source>
        <dbReference type="SMART" id="SM01224"/>
    </source>
</evidence>
<name>A0A2G9HCQ3_9LAMI</name>
<keyword evidence="9" id="KW-1185">Reference proteome</keyword>
<feature type="domain" description="G protein gamma" evidence="7">
    <location>
        <begin position="43"/>
        <end position="117"/>
    </location>
</feature>
<proteinExistence type="predicted"/>
<evidence type="ECO:0000313" key="9">
    <source>
        <dbReference type="Proteomes" id="UP000231279"/>
    </source>
</evidence>
<keyword evidence="5" id="KW-0807">Transducer</keyword>
<evidence type="ECO:0000256" key="4">
    <source>
        <dbReference type="ARBA" id="ARBA00023136"/>
    </source>
</evidence>
<dbReference type="Proteomes" id="UP000231279">
    <property type="component" value="Unassembled WGS sequence"/>
</dbReference>
<dbReference type="GO" id="GO:0005886">
    <property type="term" value="C:plasma membrane"/>
    <property type="evidence" value="ECO:0007669"/>
    <property type="project" value="UniProtKB-SubCell"/>
</dbReference>
<protein>
    <recommendedName>
        <fullName evidence="7">G protein gamma domain-containing protein</fullName>
    </recommendedName>
</protein>
<dbReference type="SMART" id="SM01224">
    <property type="entry name" value="G_gamma"/>
    <property type="match status" value="1"/>
</dbReference>
<dbReference type="STRING" id="429701.A0A2G9HCQ3"/>
<dbReference type="PANTHER" id="PTHR35129">
    <property type="entry name" value="GUANINE NUCLEOTIDE-BINDING PROTEIN SUBUNIT GAMMA 1"/>
    <property type="match status" value="1"/>
</dbReference>
<evidence type="ECO:0000256" key="2">
    <source>
        <dbReference type="ARBA" id="ARBA00022475"/>
    </source>
</evidence>
<keyword evidence="4" id="KW-0472">Membrane</keyword>
<accession>A0A2G9HCQ3</accession>
<comment type="caution">
    <text evidence="8">The sequence shown here is derived from an EMBL/GenBank/DDBJ whole genome shotgun (WGS) entry which is preliminary data.</text>
</comment>
<evidence type="ECO:0000256" key="6">
    <source>
        <dbReference type="SAM" id="MobiDB-lite"/>
    </source>
</evidence>
<dbReference type="PANTHER" id="PTHR35129:SF5">
    <property type="entry name" value="GUANINE NUCLEOTIDE-BINDING PROTEIN SUBUNIT GAMMA 2"/>
    <property type="match status" value="1"/>
</dbReference>
<dbReference type="EMBL" id="NKXS01002102">
    <property type="protein sequence ID" value="PIN15315.1"/>
    <property type="molecule type" value="Genomic_DNA"/>
</dbReference>
<evidence type="ECO:0000256" key="5">
    <source>
        <dbReference type="ARBA" id="ARBA00023224"/>
    </source>
</evidence>
<reference evidence="9" key="1">
    <citation type="journal article" date="2018" name="Gigascience">
        <title>Genome assembly of the Pink Ipe (Handroanthus impetiginosus, Bignoniaceae), a highly valued, ecologically keystone Neotropical timber forest tree.</title>
        <authorList>
            <person name="Silva-Junior O.B."/>
            <person name="Grattapaglia D."/>
            <person name="Novaes E."/>
            <person name="Collevatti R.G."/>
        </authorList>
    </citation>
    <scope>NUCLEOTIDE SEQUENCE [LARGE SCALE GENOMIC DNA]</scope>
    <source>
        <strain evidence="9">cv. UFG-1</strain>
    </source>
</reference>
<evidence type="ECO:0000256" key="1">
    <source>
        <dbReference type="ARBA" id="ARBA00004236"/>
    </source>
</evidence>